<dbReference type="PANTHER" id="PTHR45036:SF1">
    <property type="entry name" value="METHYLTRANSFERASE LIKE 7A"/>
    <property type="match status" value="1"/>
</dbReference>
<evidence type="ECO:0000313" key="2">
    <source>
        <dbReference type="EMBL" id="KAK4238783.1"/>
    </source>
</evidence>
<reference evidence="2" key="1">
    <citation type="journal article" date="2023" name="Mol. Phylogenet. Evol.">
        <title>Genome-scale phylogeny and comparative genomics of the fungal order Sordariales.</title>
        <authorList>
            <person name="Hensen N."/>
            <person name="Bonometti L."/>
            <person name="Westerberg I."/>
            <person name="Brannstrom I.O."/>
            <person name="Guillou S."/>
            <person name="Cros-Aarteil S."/>
            <person name="Calhoun S."/>
            <person name="Haridas S."/>
            <person name="Kuo A."/>
            <person name="Mondo S."/>
            <person name="Pangilinan J."/>
            <person name="Riley R."/>
            <person name="LaButti K."/>
            <person name="Andreopoulos B."/>
            <person name="Lipzen A."/>
            <person name="Chen C."/>
            <person name="Yan M."/>
            <person name="Daum C."/>
            <person name="Ng V."/>
            <person name="Clum A."/>
            <person name="Steindorff A."/>
            <person name="Ohm R.A."/>
            <person name="Martin F."/>
            <person name="Silar P."/>
            <person name="Natvig D.O."/>
            <person name="Lalanne C."/>
            <person name="Gautier V."/>
            <person name="Ament-Velasquez S.L."/>
            <person name="Kruys A."/>
            <person name="Hutchinson M.I."/>
            <person name="Powell A.J."/>
            <person name="Barry K."/>
            <person name="Miller A.N."/>
            <person name="Grigoriev I.V."/>
            <person name="Debuchy R."/>
            <person name="Gladieux P."/>
            <person name="Hiltunen Thoren M."/>
            <person name="Johannesson H."/>
        </authorList>
    </citation>
    <scope>NUCLEOTIDE SEQUENCE</scope>
    <source>
        <strain evidence="2">CBS 532.94</strain>
    </source>
</reference>
<organism evidence="2 3">
    <name type="scientific">Achaetomium macrosporum</name>
    <dbReference type="NCBI Taxonomy" id="79813"/>
    <lineage>
        <taxon>Eukaryota</taxon>
        <taxon>Fungi</taxon>
        <taxon>Dikarya</taxon>
        <taxon>Ascomycota</taxon>
        <taxon>Pezizomycotina</taxon>
        <taxon>Sordariomycetes</taxon>
        <taxon>Sordariomycetidae</taxon>
        <taxon>Sordariales</taxon>
        <taxon>Chaetomiaceae</taxon>
        <taxon>Achaetomium</taxon>
    </lineage>
</organism>
<dbReference type="GO" id="GO:0008757">
    <property type="term" value="F:S-adenosylmethionine-dependent methyltransferase activity"/>
    <property type="evidence" value="ECO:0007669"/>
    <property type="project" value="InterPro"/>
</dbReference>
<sequence length="207" mass="23179">MIRFESEHTPVPHLVPACSGVVLELGPGAGNQLFRFDKAKVTRIVGVESNPLFAPDLQRQIRANGLEGVYDVIVPARFGEDDAAADEELARQGIVPGSVDTVLSVQVLCSVSDPQRAMREVYRLLKPGGRFIFWEHTRSEDLVTRVVQYLWNPLWTRVIGGCRLTRDTRSVIESAGEWKNIESIESDELPWSMVPRMWGVLVKPEPS</sequence>
<evidence type="ECO:0000259" key="1">
    <source>
        <dbReference type="Pfam" id="PF08241"/>
    </source>
</evidence>
<protein>
    <submittedName>
        <fullName evidence="2">Methyltransferase-like protein 7B</fullName>
    </submittedName>
</protein>
<dbReference type="SUPFAM" id="SSF53335">
    <property type="entry name" value="S-adenosyl-L-methionine-dependent methyltransferases"/>
    <property type="match status" value="1"/>
</dbReference>
<keyword evidence="3" id="KW-1185">Reference proteome</keyword>
<dbReference type="Pfam" id="PF08241">
    <property type="entry name" value="Methyltransf_11"/>
    <property type="match status" value="1"/>
</dbReference>
<dbReference type="AlphaFoldDB" id="A0AAN7CB52"/>
<comment type="caution">
    <text evidence="2">The sequence shown here is derived from an EMBL/GenBank/DDBJ whole genome shotgun (WGS) entry which is preliminary data.</text>
</comment>
<keyword evidence="2" id="KW-0489">Methyltransferase</keyword>
<dbReference type="InterPro" id="IPR013216">
    <property type="entry name" value="Methyltransf_11"/>
</dbReference>
<dbReference type="EMBL" id="MU860083">
    <property type="protein sequence ID" value="KAK4238783.1"/>
    <property type="molecule type" value="Genomic_DNA"/>
</dbReference>
<dbReference type="GO" id="GO:0032259">
    <property type="term" value="P:methylation"/>
    <property type="evidence" value="ECO:0007669"/>
    <property type="project" value="UniProtKB-KW"/>
</dbReference>
<feature type="domain" description="Methyltransferase type 11" evidence="1">
    <location>
        <begin position="23"/>
        <end position="133"/>
    </location>
</feature>
<reference evidence="2" key="2">
    <citation type="submission" date="2023-05" db="EMBL/GenBank/DDBJ databases">
        <authorList>
            <consortium name="Lawrence Berkeley National Laboratory"/>
            <person name="Steindorff A."/>
            <person name="Hensen N."/>
            <person name="Bonometti L."/>
            <person name="Westerberg I."/>
            <person name="Brannstrom I.O."/>
            <person name="Guillou S."/>
            <person name="Cros-Aarteil S."/>
            <person name="Calhoun S."/>
            <person name="Haridas S."/>
            <person name="Kuo A."/>
            <person name="Mondo S."/>
            <person name="Pangilinan J."/>
            <person name="Riley R."/>
            <person name="Labutti K."/>
            <person name="Andreopoulos B."/>
            <person name="Lipzen A."/>
            <person name="Chen C."/>
            <person name="Yanf M."/>
            <person name="Daum C."/>
            <person name="Ng V."/>
            <person name="Clum A."/>
            <person name="Ohm R."/>
            <person name="Martin F."/>
            <person name="Silar P."/>
            <person name="Natvig D."/>
            <person name="Lalanne C."/>
            <person name="Gautier V."/>
            <person name="Ament-Velasquez S.L."/>
            <person name="Kruys A."/>
            <person name="Hutchinson M.I."/>
            <person name="Powell A.J."/>
            <person name="Barry K."/>
            <person name="Miller A.N."/>
            <person name="Grigoriev I.V."/>
            <person name="Debuchy R."/>
            <person name="Gladieux P."/>
            <person name="Thoren M.H."/>
            <person name="Johannesson H."/>
        </authorList>
    </citation>
    <scope>NUCLEOTIDE SEQUENCE</scope>
    <source>
        <strain evidence="2">CBS 532.94</strain>
    </source>
</reference>
<dbReference type="PANTHER" id="PTHR45036">
    <property type="entry name" value="METHYLTRANSFERASE LIKE 7B"/>
    <property type="match status" value="1"/>
</dbReference>
<dbReference type="Proteomes" id="UP001303760">
    <property type="component" value="Unassembled WGS sequence"/>
</dbReference>
<keyword evidence="2" id="KW-0808">Transferase</keyword>
<gene>
    <name evidence="2" type="ORF">C8A03DRAFT_33180</name>
</gene>
<dbReference type="Gene3D" id="3.40.50.150">
    <property type="entry name" value="Vaccinia Virus protein VP39"/>
    <property type="match status" value="1"/>
</dbReference>
<proteinExistence type="predicted"/>
<dbReference type="InterPro" id="IPR029063">
    <property type="entry name" value="SAM-dependent_MTases_sf"/>
</dbReference>
<evidence type="ECO:0000313" key="3">
    <source>
        <dbReference type="Proteomes" id="UP001303760"/>
    </source>
</evidence>
<dbReference type="CDD" id="cd02440">
    <property type="entry name" value="AdoMet_MTases"/>
    <property type="match status" value="1"/>
</dbReference>
<name>A0AAN7CB52_9PEZI</name>
<accession>A0AAN7CB52</accession>
<dbReference type="InterPro" id="IPR052356">
    <property type="entry name" value="Thiol_S-MT"/>
</dbReference>